<dbReference type="EMBL" id="JABZGR010000005">
    <property type="protein sequence ID" value="MBF0969994.1"/>
    <property type="molecule type" value="Genomic_DNA"/>
</dbReference>
<evidence type="ECO:0000313" key="1">
    <source>
        <dbReference type="EMBL" id="MBF0969994.1"/>
    </source>
</evidence>
<dbReference type="Proteomes" id="UP000704068">
    <property type="component" value="Unassembled WGS sequence"/>
</dbReference>
<dbReference type="InterPro" id="IPR025535">
    <property type="entry name" value="DUF4421"/>
</dbReference>
<proteinExistence type="predicted"/>
<gene>
    <name evidence="1" type="ORF">HXK21_02985</name>
</gene>
<protein>
    <submittedName>
        <fullName evidence="1">DUF4421 domain-containing protein</fullName>
    </submittedName>
</protein>
<dbReference type="Pfam" id="PF14391">
    <property type="entry name" value="DUF4421"/>
    <property type="match status" value="1"/>
</dbReference>
<reference evidence="1" key="1">
    <citation type="submission" date="2020-04" db="EMBL/GenBank/DDBJ databases">
        <title>Deep metagenomics examines the oral microbiome during advanced dental caries in children, revealing novel taxa and co-occurrences with host molecules.</title>
        <authorList>
            <person name="Baker J.L."/>
            <person name="Morton J.T."/>
            <person name="Dinis M."/>
            <person name="Alvarez R."/>
            <person name="Tran N.C."/>
            <person name="Knight R."/>
            <person name="Edlund A."/>
        </authorList>
    </citation>
    <scope>NUCLEOTIDE SEQUENCE</scope>
    <source>
        <strain evidence="1">JCVI_34_bin.1</strain>
    </source>
</reference>
<dbReference type="RefSeq" id="WP_303763180.1">
    <property type="nucleotide sequence ID" value="NZ_JABZGR010000005.1"/>
</dbReference>
<evidence type="ECO:0000313" key="2">
    <source>
        <dbReference type="Proteomes" id="UP000704068"/>
    </source>
</evidence>
<dbReference type="AlphaFoldDB" id="A0A929RYH1"/>
<name>A0A929RYH1_9BACT</name>
<comment type="caution">
    <text evidence="1">The sequence shown here is derived from an EMBL/GenBank/DDBJ whole genome shotgun (WGS) entry which is preliminary data.</text>
</comment>
<sequence length="381" mass="43363">MSIASLFSMLGRLRFSIPNPCKKTIYLLFGLSLPFLCVAQTTQEQQTTVVADTTIHVEKKNFGQRLKQIITQLNTIDTTYIQPNNYTWTAMIQNTNFLHFVSFSAKEKNKERQSLTFFPRPSFKIGPFLGWRWLFLGYTIDIGRIQKAGKNTEFSLSLYSNLVGGDFVYLKNKGDFQLQRTVGFQGVSPGTFHNKNFDGLQMYLISVNLYCIFNHKKFSYPAAYNQSTIQRKSAGTLLFGFRYDHQKLEFDYTKLPPTLTQQTPLFEQLKIANRTYSNYSISAGYAYNWAFARNCLLAGSFTPTIGLSLERGRKVAGTKPDAQAANLNLGFVGRVGLVWNTGRGFVGISYISQLYDYRRKGFTAINSVNFINTYAGFYFGK</sequence>
<organism evidence="1 2">
    <name type="scientific">Alloprevotella tannerae</name>
    <dbReference type="NCBI Taxonomy" id="76122"/>
    <lineage>
        <taxon>Bacteria</taxon>
        <taxon>Pseudomonadati</taxon>
        <taxon>Bacteroidota</taxon>
        <taxon>Bacteroidia</taxon>
        <taxon>Bacteroidales</taxon>
        <taxon>Prevotellaceae</taxon>
        <taxon>Alloprevotella</taxon>
    </lineage>
</organism>
<accession>A0A929RYH1</accession>